<dbReference type="InterPro" id="IPR027640">
    <property type="entry name" value="Kinesin-like_fam"/>
</dbReference>
<dbReference type="SUPFAM" id="SSF52540">
    <property type="entry name" value="P-loop containing nucleoside triphosphate hydrolases"/>
    <property type="match status" value="1"/>
</dbReference>
<evidence type="ECO:0000313" key="10">
    <source>
        <dbReference type="EMBL" id="KAF4617204.1"/>
    </source>
</evidence>
<feature type="binding site" evidence="5">
    <location>
        <begin position="254"/>
        <end position="261"/>
    </location>
    <ligand>
        <name>ATP</name>
        <dbReference type="ChEBI" id="CHEBI:30616"/>
    </ligand>
</feature>
<dbReference type="PRINTS" id="PR00380">
    <property type="entry name" value="KINESINHEAVY"/>
</dbReference>
<dbReference type="SMART" id="SM00129">
    <property type="entry name" value="KISc"/>
    <property type="match status" value="1"/>
</dbReference>
<sequence>MNRNTAVPNTPSASRTARPPPFTPKRPLSAQSNSSTGSGANTTTEQITARLSRQNTPVLLNSTHKKYKAPLSVESRTSKSSSSFKSKSTLAPVPGTPTKKDGTPSRPRTPNTPRSRSGAESPSLMPSTSEMDVSVVDPEQVLVDSQTVEAGDVSVEIDEAWLKAAELDHGKEDKVMVSIRIRPSDTASAWIPNAATNSLKLDPNLTKGVSSTNSSFNFDAVLTGTPNKPVYTTVARSHVQAAMEGYNAVIFAYGQTASGKTFTLSGDDEEPGIIPRAMRDVFGYIKRTPEREYLLRCSYLEIYNETIIDLLAPPMMAKANQVQIQGGAGGDIILAPLREEVVTSLKGVKDVLKRGEGHRRTACTDWNERSSRSHSVFRLVVESRERGSASTSDDDDDDVPSTPVMNGRQTPGFSGRQTPGLGGRQTPGLNGRQTPGLGGPRLQARGGRSVRTSVLSLIDLAGSEKATSDKERTREGKYINTSLLTLGTVIGTLADNAAKKKSDHVPYRNSKLTRMLQPSLSGNARISVICTINPDASAVSESMSTLLFAKRIKNVQLNAKKKEIVDTDALIERYRKEIEELKARLAEREAEVPVRNRRLSAREQIDESRAMRDLNGRIQQLTKLILTSATVEESKVDGDDDENRPASPVKIDFDMSPYQLQQELLAARLQIESQANQILSLEASLLARPKLPADASEDEKDKLIAEQTKTIRELEIVVRGYEDNLGEPLRKVKEDVEKEWADKLEEEQRKTEKSEKWAEELVKALEKEKKARQTLEEERRALAAFVSKFDSLGLGLSIPQPAPSLPTPTPGGAMTSYRRRKSSSFSAASNRLPRISDVTITQEFTGNSNASTVGSLLTEEFTGYSDCSPMRLDRARAEPSLFDQPLPEDVGDISFDEVERQLLETSIYVQPAEKTFEKGPFKSREIFGDKENILPPSLMRS</sequence>
<accession>A0A8H4VRB7</accession>
<dbReference type="Proteomes" id="UP000521872">
    <property type="component" value="Unassembled WGS sequence"/>
</dbReference>
<evidence type="ECO:0000256" key="5">
    <source>
        <dbReference type="PROSITE-ProRule" id="PRU00283"/>
    </source>
</evidence>
<dbReference type="PANTHER" id="PTHR47968:SF75">
    <property type="entry name" value="CENTROMERE-ASSOCIATED PROTEIN E"/>
    <property type="match status" value="1"/>
</dbReference>
<feature type="region of interest" description="Disordered" evidence="8">
    <location>
        <begin position="800"/>
        <end position="828"/>
    </location>
</feature>
<feature type="coiled-coil region" evidence="7">
    <location>
        <begin position="557"/>
        <end position="591"/>
    </location>
</feature>
<comment type="similarity">
    <text evidence="5 6">Belongs to the TRAFAC class myosin-kinesin ATPase superfamily. Kinesin family.</text>
</comment>
<feature type="region of interest" description="Disordered" evidence="8">
    <location>
        <begin position="382"/>
        <end position="449"/>
    </location>
</feature>
<dbReference type="InterPro" id="IPR019821">
    <property type="entry name" value="Kinesin_motor_CS"/>
</dbReference>
<protein>
    <recommendedName>
        <fullName evidence="6">Kinesin-like protein</fullName>
    </recommendedName>
</protein>
<dbReference type="GO" id="GO:0003777">
    <property type="term" value="F:microtubule motor activity"/>
    <property type="evidence" value="ECO:0007669"/>
    <property type="project" value="InterPro"/>
</dbReference>
<gene>
    <name evidence="10" type="ORF">D9613_006327</name>
</gene>
<reference evidence="10 11" key="1">
    <citation type="submission" date="2019-12" db="EMBL/GenBank/DDBJ databases">
        <authorList>
            <person name="Floudas D."/>
            <person name="Bentzer J."/>
            <person name="Ahren D."/>
            <person name="Johansson T."/>
            <person name="Persson P."/>
            <person name="Tunlid A."/>
        </authorList>
    </citation>
    <scope>NUCLEOTIDE SEQUENCE [LARGE SCALE GENOMIC DNA]</scope>
    <source>
        <strain evidence="10 11">CBS 102.39</strain>
    </source>
</reference>
<proteinExistence type="inferred from homology"/>
<evidence type="ECO:0000259" key="9">
    <source>
        <dbReference type="PROSITE" id="PS50067"/>
    </source>
</evidence>
<evidence type="ECO:0000256" key="1">
    <source>
        <dbReference type="ARBA" id="ARBA00022741"/>
    </source>
</evidence>
<dbReference type="Pfam" id="PF00225">
    <property type="entry name" value="Kinesin"/>
    <property type="match status" value="2"/>
</dbReference>
<feature type="compositionally biased region" description="Pro residues" evidence="8">
    <location>
        <begin position="800"/>
        <end position="809"/>
    </location>
</feature>
<keyword evidence="6" id="KW-0493">Microtubule</keyword>
<dbReference type="InterPro" id="IPR027417">
    <property type="entry name" value="P-loop_NTPase"/>
</dbReference>
<feature type="domain" description="Kinesin motor" evidence="9">
    <location>
        <begin position="174"/>
        <end position="555"/>
    </location>
</feature>
<dbReference type="GO" id="GO:0005874">
    <property type="term" value="C:microtubule"/>
    <property type="evidence" value="ECO:0007669"/>
    <property type="project" value="UniProtKB-KW"/>
</dbReference>
<feature type="compositionally biased region" description="Polar residues" evidence="8">
    <location>
        <begin position="45"/>
        <end position="62"/>
    </location>
</feature>
<feature type="compositionally biased region" description="Polar residues" evidence="8">
    <location>
        <begin position="403"/>
        <end position="417"/>
    </location>
</feature>
<feature type="compositionally biased region" description="Polar residues" evidence="8">
    <location>
        <begin position="1"/>
        <end position="15"/>
    </location>
</feature>
<evidence type="ECO:0000256" key="3">
    <source>
        <dbReference type="ARBA" id="ARBA00023054"/>
    </source>
</evidence>
<comment type="caution">
    <text evidence="10">The sequence shown here is derived from an EMBL/GenBank/DDBJ whole genome shotgun (WGS) entry which is preliminary data.</text>
</comment>
<dbReference type="InterPro" id="IPR001752">
    <property type="entry name" value="Kinesin_motor_dom"/>
</dbReference>
<dbReference type="PANTHER" id="PTHR47968">
    <property type="entry name" value="CENTROMERE PROTEIN E"/>
    <property type="match status" value="1"/>
</dbReference>
<dbReference type="Gene3D" id="3.40.850.10">
    <property type="entry name" value="Kinesin motor domain"/>
    <property type="match status" value="1"/>
</dbReference>
<feature type="compositionally biased region" description="Low complexity" evidence="8">
    <location>
        <begin position="72"/>
        <end position="88"/>
    </location>
</feature>
<feature type="compositionally biased region" description="Low complexity" evidence="8">
    <location>
        <begin position="104"/>
        <end position="116"/>
    </location>
</feature>
<dbReference type="GO" id="GO:0005524">
    <property type="term" value="F:ATP binding"/>
    <property type="evidence" value="ECO:0007669"/>
    <property type="project" value="UniProtKB-UniRule"/>
</dbReference>
<keyword evidence="4 5" id="KW-0505">Motor protein</keyword>
<keyword evidence="11" id="KW-1185">Reference proteome</keyword>
<dbReference type="EMBL" id="JAACJL010000030">
    <property type="protein sequence ID" value="KAF4617204.1"/>
    <property type="molecule type" value="Genomic_DNA"/>
</dbReference>
<dbReference type="GO" id="GO:0007018">
    <property type="term" value="P:microtubule-based movement"/>
    <property type="evidence" value="ECO:0007669"/>
    <property type="project" value="InterPro"/>
</dbReference>
<dbReference type="GO" id="GO:0008017">
    <property type="term" value="F:microtubule binding"/>
    <property type="evidence" value="ECO:0007669"/>
    <property type="project" value="InterPro"/>
</dbReference>
<feature type="compositionally biased region" description="Polar residues" evidence="8">
    <location>
        <begin position="118"/>
        <end position="131"/>
    </location>
</feature>
<keyword evidence="1 5" id="KW-0547">Nucleotide-binding</keyword>
<evidence type="ECO:0000256" key="8">
    <source>
        <dbReference type="SAM" id="MobiDB-lite"/>
    </source>
</evidence>
<evidence type="ECO:0000256" key="2">
    <source>
        <dbReference type="ARBA" id="ARBA00022840"/>
    </source>
</evidence>
<dbReference type="PROSITE" id="PS50067">
    <property type="entry name" value="KINESIN_MOTOR_2"/>
    <property type="match status" value="1"/>
</dbReference>
<evidence type="ECO:0000256" key="7">
    <source>
        <dbReference type="SAM" id="Coils"/>
    </source>
</evidence>
<feature type="compositionally biased region" description="Low complexity" evidence="8">
    <location>
        <begin position="29"/>
        <end position="44"/>
    </location>
</feature>
<feature type="region of interest" description="Disordered" evidence="8">
    <location>
        <begin position="1"/>
        <end position="132"/>
    </location>
</feature>
<organism evidence="10 11">
    <name type="scientific">Agrocybe pediades</name>
    <dbReference type="NCBI Taxonomy" id="84607"/>
    <lineage>
        <taxon>Eukaryota</taxon>
        <taxon>Fungi</taxon>
        <taxon>Dikarya</taxon>
        <taxon>Basidiomycota</taxon>
        <taxon>Agaricomycotina</taxon>
        <taxon>Agaricomycetes</taxon>
        <taxon>Agaricomycetidae</taxon>
        <taxon>Agaricales</taxon>
        <taxon>Agaricineae</taxon>
        <taxon>Strophariaceae</taxon>
        <taxon>Agrocybe</taxon>
    </lineage>
</organism>
<dbReference type="AlphaFoldDB" id="A0A8H4VRB7"/>
<keyword evidence="3 7" id="KW-0175">Coiled coil</keyword>
<name>A0A8H4VRB7_9AGAR</name>
<evidence type="ECO:0000256" key="6">
    <source>
        <dbReference type="RuleBase" id="RU000394"/>
    </source>
</evidence>
<dbReference type="PROSITE" id="PS00411">
    <property type="entry name" value="KINESIN_MOTOR_1"/>
    <property type="match status" value="1"/>
</dbReference>
<evidence type="ECO:0000313" key="11">
    <source>
        <dbReference type="Proteomes" id="UP000521872"/>
    </source>
</evidence>
<dbReference type="InterPro" id="IPR036961">
    <property type="entry name" value="Kinesin_motor_dom_sf"/>
</dbReference>
<evidence type="ECO:0000256" key="4">
    <source>
        <dbReference type="ARBA" id="ARBA00023175"/>
    </source>
</evidence>
<keyword evidence="2 5" id="KW-0067">ATP-binding</keyword>